<feature type="compositionally biased region" description="Low complexity" evidence="9">
    <location>
        <begin position="17"/>
        <end position="37"/>
    </location>
</feature>
<accession>A0AAD5Q4C2</accession>
<keyword evidence="6 8" id="KW-0496">Mitochondrion</keyword>
<feature type="region of interest" description="Disordered" evidence="9">
    <location>
        <begin position="17"/>
        <end position="71"/>
    </location>
</feature>
<evidence type="ECO:0000256" key="9">
    <source>
        <dbReference type="SAM" id="MobiDB-lite"/>
    </source>
</evidence>
<evidence type="ECO:0000256" key="6">
    <source>
        <dbReference type="ARBA" id="ARBA00023128"/>
    </source>
</evidence>
<reference evidence="10" key="1">
    <citation type="submission" date="2021-12" db="EMBL/GenBank/DDBJ databases">
        <title>Prjna785345.</title>
        <authorList>
            <person name="Rujirawat T."/>
            <person name="Krajaejun T."/>
        </authorList>
    </citation>
    <scope>NUCLEOTIDE SEQUENCE</scope>
    <source>
        <strain evidence="10">Pi057C3</strain>
    </source>
</reference>
<sequence>MFLRNVNGIARRALQQQAKRSSKAASAPSSLLSVARRPANSRSVTTTRARLNAEKPAGEGAQGAGAEGAQRPQDALVLTPYEKVTATAQGGFWIGLLGLGAAGIYMVIRELMPKYAYALRMSPNGLFSESLDIVSENTDVTSRLGMPVHGYGHDHGGHREGRRNRVEHVNLKDKDGNPRLRIKYNIKGPAGHAFVFAETNHDMNKGEYVYLIVQFTKTGEVVKIIDNRQILAADSKEEQDALRQLLGKY</sequence>
<keyword evidence="4" id="KW-0809">Transit peptide</keyword>
<comment type="function">
    <text evidence="8">Essential component of the TIM23 complex, a complex that mediates the translocation of transit peptide-containing proteins across the mitochondrial inner membrane.</text>
</comment>
<gene>
    <name evidence="10" type="ORF">P43SY_003322</name>
</gene>
<comment type="subcellular location">
    <subcellularLocation>
        <location evidence="8">Mitochondrion inner membrane</location>
        <topology evidence="8">Single-pass membrane protein</topology>
    </subcellularLocation>
    <subcellularLocation>
        <location evidence="1">Mitochondrion membrane</location>
        <topology evidence="1">Single-pass membrane protein</topology>
    </subcellularLocation>
</comment>
<dbReference type="GO" id="GO:0005744">
    <property type="term" value="C:TIM23 mitochondrial import inner membrane translocase complex"/>
    <property type="evidence" value="ECO:0007669"/>
    <property type="project" value="UniProtKB-UniRule"/>
</dbReference>
<evidence type="ECO:0000256" key="3">
    <source>
        <dbReference type="ARBA" id="ARBA00022692"/>
    </source>
</evidence>
<name>A0AAD5Q4C2_PYTIN</name>
<dbReference type="InterPro" id="IPR013261">
    <property type="entry name" value="Tim21"/>
</dbReference>
<keyword evidence="5 8" id="KW-1133">Transmembrane helix</keyword>
<comment type="subunit">
    <text evidence="8">Component of the TIM23 complex.</text>
</comment>
<evidence type="ECO:0000313" key="11">
    <source>
        <dbReference type="Proteomes" id="UP001209570"/>
    </source>
</evidence>
<evidence type="ECO:0000256" key="4">
    <source>
        <dbReference type="ARBA" id="ARBA00022946"/>
    </source>
</evidence>
<keyword evidence="8" id="KW-0811">Translocation</keyword>
<keyword evidence="8" id="KW-0813">Transport</keyword>
<dbReference type="Pfam" id="PF08294">
    <property type="entry name" value="TIM21"/>
    <property type="match status" value="1"/>
</dbReference>
<organism evidence="10 11">
    <name type="scientific">Pythium insidiosum</name>
    <name type="common">Pythiosis disease agent</name>
    <dbReference type="NCBI Taxonomy" id="114742"/>
    <lineage>
        <taxon>Eukaryota</taxon>
        <taxon>Sar</taxon>
        <taxon>Stramenopiles</taxon>
        <taxon>Oomycota</taxon>
        <taxon>Peronosporomycetes</taxon>
        <taxon>Pythiales</taxon>
        <taxon>Pythiaceae</taxon>
        <taxon>Pythium</taxon>
    </lineage>
</organism>
<dbReference type="AlphaFoldDB" id="A0AAD5Q4C2"/>
<evidence type="ECO:0000256" key="8">
    <source>
        <dbReference type="RuleBase" id="RU367142"/>
    </source>
</evidence>
<evidence type="ECO:0000256" key="2">
    <source>
        <dbReference type="ARBA" id="ARBA00010867"/>
    </source>
</evidence>
<dbReference type="Gene3D" id="3.10.450.320">
    <property type="entry name" value="Mitochondrial import inner membrane translocase subunit Tim21"/>
    <property type="match status" value="1"/>
</dbReference>
<dbReference type="EMBL" id="JAKCXM010000289">
    <property type="protein sequence ID" value="KAJ0396581.1"/>
    <property type="molecule type" value="Genomic_DNA"/>
</dbReference>
<proteinExistence type="inferred from homology"/>
<dbReference type="PANTHER" id="PTHR13032">
    <property type="entry name" value="MITOCHONDRIAL IMPORT INNER MEMBRANE TRANSLOCASE SUBUNIT TIM21"/>
    <property type="match status" value="1"/>
</dbReference>
<keyword evidence="8" id="KW-0999">Mitochondrion inner membrane</keyword>
<comment type="similarity">
    <text evidence="2 8">Belongs to the TIM21 family.</text>
</comment>
<keyword evidence="7 8" id="KW-0472">Membrane</keyword>
<dbReference type="GO" id="GO:0030150">
    <property type="term" value="P:protein import into mitochondrial matrix"/>
    <property type="evidence" value="ECO:0007669"/>
    <property type="project" value="UniProtKB-UniRule"/>
</dbReference>
<evidence type="ECO:0000256" key="7">
    <source>
        <dbReference type="ARBA" id="ARBA00023136"/>
    </source>
</evidence>
<keyword evidence="8" id="KW-0653">Protein transport</keyword>
<evidence type="ECO:0000256" key="5">
    <source>
        <dbReference type="ARBA" id="ARBA00022989"/>
    </source>
</evidence>
<feature type="transmembrane region" description="Helical" evidence="8">
    <location>
        <begin position="90"/>
        <end position="108"/>
    </location>
</feature>
<evidence type="ECO:0000256" key="1">
    <source>
        <dbReference type="ARBA" id="ARBA00004304"/>
    </source>
</evidence>
<dbReference type="InterPro" id="IPR038552">
    <property type="entry name" value="Tim21_IMS_sf"/>
</dbReference>
<keyword evidence="11" id="KW-1185">Reference proteome</keyword>
<feature type="compositionally biased region" description="Polar residues" evidence="9">
    <location>
        <begin position="40"/>
        <end position="49"/>
    </location>
</feature>
<dbReference type="PANTHER" id="PTHR13032:SF6">
    <property type="entry name" value="MITOCHONDRIAL IMPORT INNER MEMBRANE TRANSLOCASE SUBUNIT TIM21"/>
    <property type="match status" value="1"/>
</dbReference>
<protein>
    <recommendedName>
        <fullName evidence="8">Mitochondrial import inner membrane translocase subunit Tim21</fullName>
    </recommendedName>
</protein>
<dbReference type="Proteomes" id="UP001209570">
    <property type="component" value="Unassembled WGS sequence"/>
</dbReference>
<evidence type="ECO:0000313" key="10">
    <source>
        <dbReference type="EMBL" id="KAJ0396581.1"/>
    </source>
</evidence>
<comment type="caution">
    <text evidence="10">The sequence shown here is derived from an EMBL/GenBank/DDBJ whole genome shotgun (WGS) entry which is preliminary data.</text>
</comment>
<keyword evidence="3 8" id="KW-0812">Transmembrane</keyword>